<evidence type="ECO:0000313" key="1">
    <source>
        <dbReference type="EMBL" id="MDS0260435.1"/>
    </source>
</evidence>
<sequence>MLRSAAAGAGAVGTVGVVAGQEGTDGGGPQGGQRRAVIPEQQQYDQTVTGFFIHIGPGVDPTEASVADNCEFVDWTNDETLAYDARLIDRKADPEETRITLYLNDRVAVEPGMLFIINDREQCQSGYLGIYLEPVGIDLAQLRSRDFTPSPAGGGGGGGVGAAGPGLGIASGLAGLLGAGWLFGRRRE</sequence>
<dbReference type="EMBL" id="JAMQON010000003">
    <property type="protein sequence ID" value="MDS0260435.1"/>
    <property type="molecule type" value="Genomic_DNA"/>
</dbReference>
<evidence type="ECO:0000313" key="2">
    <source>
        <dbReference type="Proteomes" id="UP001259659"/>
    </source>
</evidence>
<keyword evidence="2" id="KW-1185">Reference proteome</keyword>
<comment type="caution">
    <text evidence="1">The sequence shown here is derived from an EMBL/GenBank/DDBJ whole genome shotgun (WGS) entry which is preliminary data.</text>
</comment>
<accession>A0ABU2FFF0</accession>
<dbReference type="RefSeq" id="WP_310920097.1">
    <property type="nucleotide sequence ID" value="NZ_JAMQON010000003.1"/>
</dbReference>
<evidence type="ECO:0008006" key="3">
    <source>
        <dbReference type="Google" id="ProtNLM"/>
    </source>
</evidence>
<proteinExistence type="predicted"/>
<dbReference type="Proteomes" id="UP001259659">
    <property type="component" value="Unassembled WGS sequence"/>
</dbReference>
<name>A0ABU2FFF0_9EURY</name>
<gene>
    <name evidence="1" type="ORF">NDI56_13605</name>
</gene>
<organism evidence="1 2">
    <name type="scientific">Haloarcula saliterrae</name>
    <dbReference type="NCBI Taxonomy" id="2950534"/>
    <lineage>
        <taxon>Archaea</taxon>
        <taxon>Methanobacteriati</taxon>
        <taxon>Methanobacteriota</taxon>
        <taxon>Stenosarchaea group</taxon>
        <taxon>Halobacteria</taxon>
        <taxon>Halobacteriales</taxon>
        <taxon>Haloarculaceae</taxon>
        <taxon>Haloarcula</taxon>
    </lineage>
</organism>
<reference evidence="1 2" key="1">
    <citation type="submission" date="2022-06" db="EMBL/GenBank/DDBJ databases">
        <title>Haloarcula sp. a new haloarchaeum isolate from saline soil.</title>
        <authorList>
            <person name="Strakova D."/>
            <person name="Galisteo C."/>
            <person name="Sanchez-Porro C."/>
            <person name="Ventosa A."/>
        </authorList>
    </citation>
    <scope>NUCLEOTIDE SEQUENCE [LARGE SCALE GENOMIC DNA]</scope>
    <source>
        <strain evidence="1 2">S1CR25-12</strain>
    </source>
</reference>
<protein>
    <recommendedName>
        <fullName evidence="3">PGF-CTERM sorting domain-containing protein</fullName>
    </recommendedName>
</protein>